<dbReference type="EMBL" id="CAVNYO010000476">
    <property type="protein sequence ID" value="CAK5283841.1"/>
    <property type="molecule type" value="Genomic_DNA"/>
</dbReference>
<comment type="caution">
    <text evidence="1">The sequence shown here is derived from an EMBL/GenBank/DDBJ whole genome shotgun (WGS) entry which is preliminary data.</text>
</comment>
<organism evidence="1 2">
    <name type="scientific">Mycena citricolor</name>
    <dbReference type="NCBI Taxonomy" id="2018698"/>
    <lineage>
        <taxon>Eukaryota</taxon>
        <taxon>Fungi</taxon>
        <taxon>Dikarya</taxon>
        <taxon>Basidiomycota</taxon>
        <taxon>Agaricomycotina</taxon>
        <taxon>Agaricomycetes</taxon>
        <taxon>Agaricomycetidae</taxon>
        <taxon>Agaricales</taxon>
        <taxon>Marasmiineae</taxon>
        <taxon>Mycenaceae</taxon>
        <taxon>Mycena</taxon>
    </lineage>
</organism>
<accession>A0AAD2Q786</accession>
<sequence length="93" mass="10185">MECDVIRIPNFYETDSCEFDYDIDRRRTSLLSFFVNDAMHSKRRGVVPLLSTGGGVARHLLFCGLCSGFCRARATISTGGGTTNVSIASTSVR</sequence>
<gene>
    <name evidence="1" type="ORF">MYCIT1_LOCUS36709</name>
</gene>
<protein>
    <submittedName>
        <fullName evidence="1">Uncharacterized protein</fullName>
    </submittedName>
</protein>
<evidence type="ECO:0000313" key="2">
    <source>
        <dbReference type="Proteomes" id="UP001295794"/>
    </source>
</evidence>
<feature type="non-terminal residue" evidence="1">
    <location>
        <position position="93"/>
    </location>
</feature>
<proteinExistence type="predicted"/>
<evidence type="ECO:0000313" key="1">
    <source>
        <dbReference type="EMBL" id="CAK5283841.1"/>
    </source>
</evidence>
<name>A0AAD2Q786_9AGAR</name>
<keyword evidence="2" id="KW-1185">Reference proteome</keyword>
<reference evidence="1" key="1">
    <citation type="submission" date="2023-11" db="EMBL/GenBank/DDBJ databases">
        <authorList>
            <person name="De Vega J J."/>
            <person name="De Vega J J."/>
        </authorList>
    </citation>
    <scope>NUCLEOTIDE SEQUENCE</scope>
</reference>
<dbReference type="AlphaFoldDB" id="A0AAD2Q786"/>
<dbReference type="Proteomes" id="UP001295794">
    <property type="component" value="Unassembled WGS sequence"/>
</dbReference>